<dbReference type="OrthoDB" id="2854648at2"/>
<dbReference type="Gene3D" id="1.10.260.40">
    <property type="entry name" value="lambda repressor-like DNA-binding domains"/>
    <property type="match status" value="1"/>
</dbReference>
<keyword evidence="6" id="KW-1185">Reference proteome</keyword>
<evidence type="ECO:0000313" key="6">
    <source>
        <dbReference type="Proteomes" id="UP000190797"/>
    </source>
</evidence>
<dbReference type="PRINTS" id="PR00036">
    <property type="entry name" value="HTHLACI"/>
</dbReference>
<dbReference type="InterPro" id="IPR046335">
    <property type="entry name" value="LacI/GalR-like_sensor"/>
</dbReference>
<dbReference type="SUPFAM" id="SSF47413">
    <property type="entry name" value="lambda repressor-like DNA-binding domains"/>
    <property type="match status" value="1"/>
</dbReference>
<organism evidence="5 6">
    <name type="scientific">[Actinomadura] parvosata subsp. kistnae</name>
    <dbReference type="NCBI Taxonomy" id="1909395"/>
    <lineage>
        <taxon>Bacteria</taxon>
        <taxon>Bacillati</taxon>
        <taxon>Actinomycetota</taxon>
        <taxon>Actinomycetes</taxon>
        <taxon>Streptosporangiales</taxon>
        <taxon>Streptosporangiaceae</taxon>
        <taxon>Nonomuraea</taxon>
    </lineage>
</organism>
<evidence type="ECO:0000259" key="4">
    <source>
        <dbReference type="PROSITE" id="PS50932"/>
    </source>
</evidence>
<dbReference type="Pfam" id="PF13377">
    <property type="entry name" value="Peripla_BP_3"/>
    <property type="match status" value="1"/>
</dbReference>
<reference evidence="6" key="1">
    <citation type="journal article" date="2017" name="Med. Chem. Commun.">
        <title>Nonomuraea sp. ATCC 55076 harbours the largest actinomycete chromosome to date and the kistamicin biosynthetic gene cluster.</title>
        <authorList>
            <person name="Nazari B."/>
            <person name="Forneris C.C."/>
            <person name="Gibson M.I."/>
            <person name="Moon K."/>
            <person name="Schramma K.R."/>
            <person name="Seyedsayamdost M.R."/>
        </authorList>
    </citation>
    <scope>NUCLEOTIDE SEQUENCE [LARGE SCALE GENOMIC DNA]</scope>
    <source>
        <strain evidence="6">ATCC 55076</strain>
    </source>
</reference>
<dbReference type="CDD" id="cd01392">
    <property type="entry name" value="HTH_LacI"/>
    <property type="match status" value="1"/>
</dbReference>
<dbReference type="InterPro" id="IPR028082">
    <property type="entry name" value="Peripla_BP_I"/>
</dbReference>
<dbReference type="CDD" id="cd06267">
    <property type="entry name" value="PBP1_LacI_sugar_binding-like"/>
    <property type="match status" value="1"/>
</dbReference>
<dbReference type="PROSITE" id="PS50932">
    <property type="entry name" value="HTH_LACI_2"/>
    <property type="match status" value="1"/>
</dbReference>
<protein>
    <recommendedName>
        <fullName evidence="4">HTH lacI-type domain-containing protein</fullName>
    </recommendedName>
</protein>
<dbReference type="PANTHER" id="PTHR30146">
    <property type="entry name" value="LACI-RELATED TRANSCRIPTIONAL REPRESSOR"/>
    <property type="match status" value="1"/>
</dbReference>
<dbReference type="InterPro" id="IPR000843">
    <property type="entry name" value="HTH_LacI"/>
</dbReference>
<evidence type="ECO:0000256" key="1">
    <source>
        <dbReference type="ARBA" id="ARBA00023015"/>
    </source>
</evidence>
<evidence type="ECO:0000313" key="5">
    <source>
        <dbReference type="EMBL" id="AQZ61480.1"/>
    </source>
</evidence>
<feature type="domain" description="HTH lacI-type" evidence="4">
    <location>
        <begin position="2"/>
        <end position="56"/>
    </location>
</feature>
<dbReference type="Proteomes" id="UP000190797">
    <property type="component" value="Chromosome"/>
</dbReference>
<dbReference type="STRING" id="1909395.BKM31_08325"/>
<dbReference type="Gene3D" id="3.40.50.2300">
    <property type="match status" value="2"/>
</dbReference>
<dbReference type="SMART" id="SM00354">
    <property type="entry name" value="HTH_LACI"/>
    <property type="match status" value="1"/>
</dbReference>
<dbReference type="EMBL" id="CP017717">
    <property type="protein sequence ID" value="AQZ61480.1"/>
    <property type="molecule type" value="Genomic_DNA"/>
</dbReference>
<name>A0A1U9ZU50_9ACTN</name>
<keyword evidence="2" id="KW-0238">DNA-binding</keyword>
<keyword evidence="1" id="KW-0805">Transcription regulation</keyword>
<gene>
    <name evidence="5" type="ORF">BKM31_08325</name>
</gene>
<dbReference type="PANTHER" id="PTHR30146:SF109">
    <property type="entry name" value="HTH-TYPE TRANSCRIPTIONAL REGULATOR GALS"/>
    <property type="match status" value="1"/>
</dbReference>
<dbReference type="GO" id="GO:0003700">
    <property type="term" value="F:DNA-binding transcription factor activity"/>
    <property type="evidence" value="ECO:0007669"/>
    <property type="project" value="TreeGrafter"/>
</dbReference>
<dbReference type="Pfam" id="PF00356">
    <property type="entry name" value="LacI"/>
    <property type="match status" value="1"/>
</dbReference>
<dbReference type="KEGG" id="noa:BKM31_08325"/>
<dbReference type="PROSITE" id="PS00356">
    <property type="entry name" value="HTH_LACI_1"/>
    <property type="match status" value="1"/>
</dbReference>
<dbReference type="InterPro" id="IPR010982">
    <property type="entry name" value="Lambda_DNA-bd_dom_sf"/>
</dbReference>
<dbReference type="AlphaFoldDB" id="A0A1U9ZU50"/>
<accession>A0A1U9ZU50</accession>
<dbReference type="SUPFAM" id="SSF53822">
    <property type="entry name" value="Periplasmic binding protein-like I"/>
    <property type="match status" value="1"/>
</dbReference>
<sequence>MVTMEDVARLAGVSKMTVSNVVNNRGGVGDLVRQRVLEAIRESGYRVNVSARTLKSGRTGVIGLAVPEIDLPYFSHLADLVIDAAARRGYHVAIERTGAAETGEADALAHSRLLQFDGLILSAVALDGLDERLTEAGYPIVMLGERDFGGRFDHVSMPNEAGIKAATGHLADQGCRRIGIVSGPAREGVNVVTRRYHAYLDALTERGLAADPPLLFPLDRMTMEAGRAAAHRMVDSGHEVDGLVAVTDTIAIGVLRGLADRGLRVPDDVRLIGFDDVPEARFLVPSLSTVAPDHRWMAEKAVELVVQRVHAPSRPTGEYVAPFELVIRESTR</sequence>
<evidence type="ECO:0000256" key="3">
    <source>
        <dbReference type="ARBA" id="ARBA00023163"/>
    </source>
</evidence>
<evidence type="ECO:0000256" key="2">
    <source>
        <dbReference type="ARBA" id="ARBA00023125"/>
    </source>
</evidence>
<proteinExistence type="predicted"/>
<dbReference type="GO" id="GO:0000976">
    <property type="term" value="F:transcription cis-regulatory region binding"/>
    <property type="evidence" value="ECO:0007669"/>
    <property type="project" value="TreeGrafter"/>
</dbReference>
<keyword evidence="3" id="KW-0804">Transcription</keyword>